<gene>
    <name evidence="7" type="ORF">GCM10011273_16500</name>
</gene>
<dbReference type="Gene3D" id="3.20.20.140">
    <property type="entry name" value="Metal-dependent hydrolases"/>
    <property type="match status" value="1"/>
</dbReference>
<dbReference type="GO" id="GO:0005829">
    <property type="term" value="C:cytosol"/>
    <property type="evidence" value="ECO:0007669"/>
    <property type="project" value="TreeGrafter"/>
</dbReference>
<dbReference type="SUPFAM" id="SSF51338">
    <property type="entry name" value="Composite domain of metallo-dependent hydrolases"/>
    <property type="match status" value="1"/>
</dbReference>
<keyword evidence="3" id="KW-0378">Hydrolase</keyword>
<dbReference type="Proteomes" id="UP000662572">
    <property type="component" value="Unassembled WGS sequence"/>
</dbReference>
<dbReference type="NCBIfam" id="NF006683">
    <property type="entry name" value="PRK09229.1-4"/>
    <property type="match status" value="1"/>
</dbReference>
<evidence type="ECO:0000259" key="5">
    <source>
        <dbReference type="Pfam" id="PF01979"/>
    </source>
</evidence>
<dbReference type="InterPro" id="IPR051607">
    <property type="entry name" value="Metallo-dep_hydrolases"/>
</dbReference>
<keyword evidence="8" id="KW-1185">Reference proteome</keyword>
<name>A0A918USR6_9CAUL</name>
<dbReference type="GO" id="GO:0019239">
    <property type="term" value="F:deaminase activity"/>
    <property type="evidence" value="ECO:0007669"/>
    <property type="project" value="TreeGrafter"/>
</dbReference>
<comment type="cofactor">
    <cofactor evidence="1">
        <name>Zn(2+)</name>
        <dbReference type="ChEBI" id="CHEBI:29105"/>
    </cofactor>
</comment>
<feature type="domain" description="Formimidoylglutamate deiminase N-terminal" evidence="6">
    <location>
        <begin position="10"/>
        <end position="47"/>
    </location>
</feature>
<evidence type="ECO:0000256" key="4">
    <source>
        <dbReference type="ARBA" id="ARBA00022833"/>
    </source>
</evidence>
<dbReference type="AlphaFoldDB" id="A0A918USR6"/>
<dbReference type="Pfam" id="PF01979">
    <property type="entry name" value="Amidohydro_1"/>
    <property type="match status" value="1"/>
</dbReference>
<keyword evidence="4" id="KW-0862">Zinc</keyword>
<dbReference type="RefSeq" id="WP_189485874.1">
    <property type="nucleotide sequence ID" value="NZ_BMZB01000001.1"/>
</dbReference>
<dbReference type="SUPFAM" id="SSF51556">
    <property type="entry name" value="Metallo-dependent hydrolases"/>
    <property type="match status" value="1"/>
</dbReference>
<dbReference type="PANTHER" id="PTHR11271">
    <property type="entry name" value="GUANINE DEAMINASE"/>
    <property type="match status" value="1"/>
</dbReference>
<feature type="domain" description="Amidohydrolase-related" evidence="5">
    <location>
        <begin position="50"/>
        <end position="425"/>
    </location>
</feature>
<dbReference type="Gene3D" id="2.30.40.10">
    <property type="entry name" value="Urease, subunit C, domain 1"/>
    <property type="match status" value="1"/>
</dbReference>
<dbReference type="NCBIfam" id="NF006681">
    <property type="entry name" value="PRK09229.1-2"/>
    <property type="match status" value="1"/>
</dbReference>
<comment type="caution">
    <text evidence="7">The sequence shown here is derived from an EMBL/GenBank/DDBJ whole genome shotgun (WGS) entry which is preliminary data.</text>
</comment>
<sequence>MSRSHLWFDRALLSHGWAHGVRLKIEGGRIISIAADTLPEADDERHAIGVPGMPNLHSHAFQRVIAGLTERRGPNADSFWSWREQMYRLQGRIGPDELKIIASLAYMEMLEAGFTRVGEFHYLHHDQAGQAFADPAEMSAMICAAADTTGIGLTLLPVFYAHSGFGGQTPTAGQARFIHDISGFSRLLESARRHAAHLPDAVVGIAPHSLRAVTGDELNALIPLAEGAPIHIHIAEQTREVEDCLAHSGQRPVEWLLNHLTVDAQWCLVHATHMTQDETLRLARSKAVAGLCPITEANLGDGIFPAADYLKHGGRFGIGSDSNVLISMVEELRMLEYPQRLHHRARNVLATSGGSTGERLFSGALSGGGQALGTGAGLAVGHSADIVSLKARHPSLAGKGDKDVIDSLIFATSTGAIDCVWRHGRKWVSDGRHATRDAITDDYARLMERLLS</sequence>
<dbReference type="InterPro" id="IPR032466">
    <property type="entry name" value="Metal_Hydrolase"/>
</dbReference>
<dbReference type="CDD" id="cd01313">
    <property type="entry name" value="Met_dep_hydrolase_E"/>
    <property type="match status" value="1"/>
</dbReference>
<dbReference type="NCBIfam" id="TIGR02022">
    <property type="entry name" value="hutF"/>
    <property type="match status" value="1"/>
</dbReference>
<reference evidence="7" key="1">
    <citation type="journal article" date="2014" name="Int. J. Syst. Evol. Microbiol.">
        <title>Complete genome sequence of Corynebacterium casei LMG S-19264T (=DSM 44701T), isolated from a smear-ripened cheese.</title>
        <authorList>
            <consortium name="US DOE Joint Genome Institute (JGI-PGF)"/>
            <person name="Walter F."/>
            <person name="Albersmeier A."/>
            <person name="Kalinowski J."/>
            <person name="Ruckert C."/>
        </authorList>
    </citation>
    <scope>NUCLEOTIDE SEQUENCE</scope>
    <source>
        <strain evidence="7">KCTC 32296</strain>
    </source>
</reference>
<reference evidence="7" key="2">
    <citation type="submission" date="2020-09" db="EMBL/GenBank/DDBJ databases">
        <authorList>
            <person name="Sun Q."/>
            <person name="Kim S."/>
        </authorList>
    </citation>
    <scope>NUCLEOTIDE SEQUENCE</scope>
    <source>
        <strain evidence="7">KCTC 32296</strain>
    </source>
</reference>
<dbReference type="InterPro" id="IPR010252">
    <property type="entry name" value="HutF"/>
</dbReference>
<dbReference type="InterPro" id="IPR011059">
    <property type="entry name" value="Metal-dep_hydrolase_composite"/>
</dbReference>
<dbReference type="InterPro" id="IPR055156">
    <property type="entry name" value="HutF-like_N"/>
</dbReference>
<organism evidence="7 8">
    <name type="scientific">Asticcacaulis endophyticus</name>
    <dbReference type="NCBI Taxonomy" id="1395890"/>
    <lineage>
        <taxon>Bacteria</taxon>
        <taxon>Pseudomonadati</taxon>
        <taxon>Pseudomonadota</taxon>
        <taxon>Alphaproteobacteria</taxon>
        <taxon>Caulobacterales</taxon>
        <taxon>Caulobacteraceae</taxon>
        <taxon>Asticcacaulis</taxon>
    </lineage>
</organism>
<dbReference type="NCBIfam" id="NF006684">
    <property type="entry name" value="PRK09229.1-5"/>
    <property type="match status" value="1"/>
</dbReference>
<dbReference type="EMBL" id="BMZB01000001">
    <property type="protein sequence ID" value="GGZ30748.1"/>
    <property type="molecule type" value="Genomic_DNA"/>
</dbReference>
<evidence type="ECO:0000313" key="7">
    <source>
        <dbReference type="EMBL" id="GGZ30748.1"/>
    </source>
</evidence>
<dbReference type="GO" id="GO:0046872">
    <property type="term" value="F:metal ion binding"/>
    <property type="evidence" value="ECO:0007669"/>
    <property type="project" value="UniProtKB-KW"/>
</dbReference>
<accession>A0A918USR6</accession>
<evidence type="ECO:0000256" key="1">
    <source>
        <dbReference type="ARBA" id="ARBA00001947"/>
    </source>
</evidence>
<proteinExistence type="predicted"/>
<dbReference type="Pfam" id="PF22429">
    <property type="entry name" value="HutF_N"/>
    <property type="match status" value="1"/>
</dbReference>
<evidence type="ECO:0000256" key="3">
    <source>
        <dbReference type="ARBA" id="ARBA00022801"/>
    </source>
</evidence>
<evidence type="ECO:0000256" key="2">
    <source>
        <dbReference type="ARBA" id="ARBA00022723"/>
    </source>
</evidence>
<dbReference type="InterPro" id="IPR006680">
    <property type="entry name" value="Amidohydro-rel"/>
</dbReference>
<evidence type="ECO:0000259" key="6">
    <source>
        <dbReference type="Pfam" id="PF22429"/>
    </source>
</evidence>
<dbReference type="PANTHER" id="PTHR11271:SF48">
    <property type="entry name" value="AMIDOHYDROLASE-RELATED DOMAIN-CONTAINING PROTEIN"/>
    <property type="match status" value="1"/>
</dbReference>
<keyword evidence="2" id="KW-0479">Metal-binding</keyword>
<evidence type="ECO:0000313" key="8">
    <source>
        <dbReference type="Proteomes" id="UP000662572"/>
    </source>
</evidence>
<protein>
    <submittedName>
        <fullName evidence="7">Formimidoylglutamate deiminase</fullName>
    </submittedName>
</protein>